<feature type="region of interest" description="Disordered" evidence="4">
    <location>
        <begin position="1129"/>
        <end position="1160"/>
    </location>
</feature>
<feature type="region of interest" description="Disordered" evidence="4">
    <location>
        <begin position="1010"/>
        <end position="1056"/>
    </location>
</feature>
<keyword evidence="2" id="KW-0547">Nucleotide-binding</keyword>
<protein>
    <recommendedName>
        <fullName evidence="9">Tubulin tyrosine ligase</fullName>
    </recommendedName>
</protein>
<feature type="compositionally biased region" description="Basic and acidic residues" evidence="4">
    <location>
        <begin position="591"/>
        <end position="603"/>
    </location>
</feature>
<feature type="compositionally biased region" description="Polar residues" evidence="4">
    <location>
        <begin position="819"/>
        <end position="829"/>
    </location>
</feature>
<evidence type="ECO:0000256" key="4">
    <source>
        <dbReference type="SAM" id="MobiDB-lite"/>
    </source>
</evidence>
<dbReference type="GO" id="GO:0015631">
    <property type="term" value="F:tubulin binding"/>
    <property type="evidence" value="ECO:0007669"/>
    <property type="project" value="TreeGrafter"/>
</dbReference>
<feature type="region of interest" description="Disordered" evidence="4">
    <location>
        <begin position="937"/>
        <end position="978"/>
    </location>
</feature>
<feature type="compositionally biased region" description="Gly residues" evidence="4">
    <location>
        <begin position="1016"/>
        <end position="1030"/>
    </location>
</feature>
<feature type="compositionally biased region" description="Low complexity" evidence="4">
    <location>
        <begin position="1148"/>
        <end position="1160"/>
    </location>
</feature>
<feature type="compositionally biased region" description="Acidic residues" evidence="4">
    <location>
        <begin position="1"/>
        <end position="20"/>
    </location>
</feature>
<feature type="compositionally biased region" description="Polar residues" evidence="4">
    <location>
        <begin position="782"/>
        <end position="804"/>
    </location>
</feature>
<feature type="region of interest" description="Disordered" evidence="4">
    <location>
        <begin position="1"/>
        <end position="53"/>
    </location>
</feature>
<dbReference type="GO" id="GO:0070740">
    <property type="term" value="F:tubulin-glutamic acid ligase activity"/>
    <property type="evidence" value="ECO:0007669"/>
    <property type="project" value="TreeGrafter"/>
</dbReference>
<comment type="caution">
    <text evidence="6">The sequence shown here is derived from an EMBL/GenBank/DDBJ whole genome shotgun (WGS) entry which is preliminary data.</text>
</comment>
<feature type="compositionally biased region" description="Polar residues" evidence="4">
    <location>
        <begin position="1378"/>
        <end position="1394"/>
    </location>
</feature>
<dbReference type="PROSITE" id="PS51221">
    <property type="entry name" value="TTL"/>
    <property type="match status" value="1"/>
</dbReference>
<feature type="compositionally biased region" description="Basic residues" evidence="4">
    <location>
        <begin position="43"/>
        <end position="52"/>
    </location>
</feature>
<dbReference type="PANTHER" id="PTHR12241:SF147">
    <property type="entry name" value="TUBULIN POLYGLUTAMYLASE TTLL7"/>
    <property type="match status" value="1"/>
</dbReference>
<dbReference type="InterPro" id="IPR004344">
    <property type="entry name" value="TTL/TTLL_fam"/>
</dbReference>
<reference evidence="6" key="1">
    <citation type="journal article" date="2021" name="Proc. Natl. Acad. Sci. U.S.A.">
        <title>Three genomes in the algal genus Volvox reveal the fate of a haploid sex-determining region after a transition to homothallism.</title>
        <authorList>
            <person name="Yamamoto K."/>
            <person name="Hamaji T."/>
            <person name="Kawai-Toyooka H."/>
            <person name="Matsuzaki R."/>
            <person name="Takahashi F."/>
            <person name="Nishimura Y."/>
            <person name="Kawachi M."/>
            <person name="Noguchi H."/>
            <person name="Minakuchi Y."/>
            <person name="Umen J.G."/>
            <person name="Toyoda A."/>
            <person name="Nozaki H."/>
        </authorList>
    </citation>
    <scope>NUCLEOTIDE SEQUENCE</scope>
    <source>
        <strain evidence="6">NIES-3785</strain>
        <strain evidence="5">NIES-3786</strain>
    </source>
</reference>
<keyword evidence="1" id="KW-0436">Ligase</keyword>
<feature type="compositionally biased region" description="Low complexity" evidence="4">
    <location>
        <begin position="1335"/>
        <end position="1349"/>
    </location>
</feature>
<name>A0A8J4G204_9CHLO</name>
<feature type="region of interest" description="Disordered" evidence="4">
    <location>
        <begin position="778"/>
        <end position="901"/>
    </location>
</feature>
<feature type="region of interest" description="Disordered" evidence="4">
    <location>
        <begin position="562"/>
        <end position="603"/>
    </location>
</feature>
<evidence type="ECO:0000256" key="3">
    <source>
        <dbReference type="ARBA" id="ARBA00022840"/>
    </source>
</evidence>
<feature type="compositionally biased region" description="Low complexity" evidence="4">
    <location>
        <begin position="941"/>
        <end position="952"/>
    </location>
</feature>
<keyword evidence="8" id="KW-1185">Reference proteome</keyword>
<dbReference type="GO" id="GO:0005524">
    <property type="term" value="F:ATP binding"/>
    <property type="evidence" value="ECO:0007669"/>
    <property type="project" value="UniProtKB-KW"/>
</dbReference>
<feature type="region of interest" description="Disordered" evidence="4">
    <location>
        <begin position="1453"/>
        <end position="1493"/>
    </location>
</feature>
<evidence type="ECO:0000256" key="1">
    <source>
        <dbReference type="ARBA" id="ARBA00022598"/>
    </source>
</evidence>
<accession>A0A8J4G204</accession>
<evidence type="ECO:0008006" key="9">
    <source>
        <dbReference type="Google" id="ProtNLM"/>
    </source>
</evidence>
<dbReference type="EMBL" id="BNCP01000022">
    <property type="protein sequence ID" value="GIL81823.1"/>
    <property type="molecule type" value="Genomic_DNA"/>
</dbReference>
<gene>
    <name evidence="5" type="ORF">Vretifemale_10815</name>
    <name evidence="6" type="ORF">Vretimale_1419</name>
</gene>
<dbReference type="SUPFAM" id="SSF56059">
    <property type="entry name" value="Glutathione synthetase ATP-binding domain-like"/>
    <property type="match status" value="1"/>
</dbReference>
<feature type="compositionally biased region" description="Low complexity" evidence="4">
    <location>
        <begin position="805"/>
        <end position="818"/>
    </location>
</feature>
<feature type="compositionally biased region" description="Low complexity" evidence="4">
    <location>
        <begin position="435"/>
        <end position="444"/>
    </location>
</feature>
<feature type="compositionally biased region" description="Pro residues" evidence="4">
    <location>
        <begin position="579"/>
        <end position="590"/>
    </location>
</feature>
<dbReference type="PANTHER" id="PTHR12241">
    <property type="entry name" value="TUBULIN POLYGLUTAMYLASE"/>
    <property type="match status" value="1"/>
</dbReference>
<feature type="compositionally biased region" description="Low complexity" evidence="4">
    <location>
        <begin position="888"/>
        <end position="901"/>
    </location>
</feature>
<feature type="region of interest" description="Disordered" evidence="4">
    <location>
        <begin position="1335"/>
        <end position="1416"/>
    </location>
</feature>
<evidence type="ECO:0000313" key="7">
    <source>
        <dbReference type="Proteomes" id="UP000722791"/>
    </source>
</evidence>
<dbReference type="Pfam" id="PF03133">
    <property type="entry name" value="TTL"/>
    <property type="match status" value="1"/>
</dbReference>
<feature type="region of interest" description="Disordered" evidence="4">
    <location>
        <begin position="417"/>
        <end position="495"/>
    </location>
</feature>
<evidence type="ECO:0000313" key="5">
    <source>
        <dbReference type="EMBL" id="GIL81823.1"/>
    </source>
</evidence>
<evidence type="ECO:0000313" key="6">
    <source>
        <dbReference type="EMBL" id="GIL95380.1"/>
    </source>
</evidence>
<dbReference type="GO" id="GO:0000226">
    <property type="term" value="P:microtubule cytoskeleton organization"/>
    <property type="evidence" value="ECO:0007669"/>
    <property type="project" value="TreeGrafter"/>
</dbReference>
<keyword evidence="3" id="KW-0067">ATP-binding</keyword>
<dbReference type="Proteomes" id="UP000747110">
    <property type="component" value="Unassembled WGS sequence"/>
</dbReference>
<organism evidence="6 7">
    <name type="scientific">Volvox reticuliferus</name>
    <dbReference type="NCBI Taxonomy" id="1737510"/>
    <lineage>
        <taxon>Eukaryota</taxon>
        <taxon>Viridiplantae</taxon>
        <taxon>Chlorophyta</taxon>
        <taxon>core chlorophytes</taxon>
        <taxon>Chlorophyceae</taxon>
        <taxon>CS clade</taxon>
        <taxon>Chlamydomonadales</taxon>
        <taxon>Volvocaceae</taxon>
        <taxon>Volvox</taxon>
    </lineage>
</organism>
<feature type="compositionally biased region" description="Low complexity" evidence="4">
    <location>
        <begin position="1460"/>
        <end position="1473"/>
    </location>
</feature>
<feature type="region of interest" description="Disordered" evidence="4">
    <location>
        <begin position="1222"/>
        <end position="1259"/>
    </location>
</feature>
<sequence>MAEVSEGEAEVEGEELEGEDAGQVISHLVPVTQEPPPESDNKKKVKGKRKKAPPPIRINLSSCKYEVLRIVQRKLGWKEVGDDDDWEIYWTDTSVSIERIMKLTKIQKINHFSGMLEICRKRAMARNLMKMARQFPQHYDFFPRTFILPGDKEDFFADVRTRGKKQVYILKPDAGCQGRGIRLVQGGKEEVVTRVLSEMATPNVVAQHYLSSPLLIHGYKFDLRIYALVLSCDPLRVFLFHEGLARICTEKYSPPKASNLDVSFMHLTNYAVNKKNEAFVAAVAASGDNGEDASKWCLAQLRAYLTSLGHDYNKVWGDIGDLIIKSLCSVQPILRNNYRSVLPPDNDGFSCFEILGYDIMLDDQLRPWLIEVNHSPSFNIDSPLDLAIKEELITQTIKLVRIDPKLIAKTKKAEKRAATSRLLEPMHVKKPPPGRQGAPAAAGGVTTGGAPGGASTAGAGGGGAAGNSPNQADGKGTEVEGEEGTNAGGSGGAVSSMAGFLKPRTAEEYEAWRAKVLATRERYEAKHMGNFTRIFPSPDPAKQALYEELLKGANENFQASFQARTKRPDAQDDKKKKSPPPPSLAPPPPRRPQEDLETESQRAERLKAKAHRDNLAQKAVERRKFKLLEQQRAQGMPMPGYLASPQPYLPTGLPGSANGGSLSDAQQQLNPGHPLYYMLGPYQYDPVVFQQYYQQAYLYGSAGAGQRMSEVFGERSDGIASASSSRPVSALSSGSAVAVAAAAAVAAATAAVDVATAAIQPPPPIRIYSGPLARAAAAGAGSSQRPMSSTVTSGRNSPLSGSAGQQQPQPQPQQQSQPTNGNLIQQQSGALPLQPFLGGQRRPSSATSRASGGVGTGCEAGEWGDQPMAVAVGGNAAGGRGGNSRTDSPSSAALPGSSGSSCAIAATRGSSGITNGVTTNGHSFSYGLSSPFQHHQELQQVPTAAVAAAAATGGPGNGGGSHTVTQPQPVRPVSVGSAHNHVRHTHNTNLETTSAYYSGFSGFQELGASEREQHGQGPGSGQVAGPGPGRGLIVNGSRPPSATAGPPASLRDKLQPGCAGNGAAAVGVVPGGGTPPACSGLSRKQSFAAALNASSIAAAAAWDAAMAATAAAAGQDPATIMQYLGCRPRPESAGQRLRPTSAAGAQRSPSPLGALPPGSATAAAALSGIGGGGGSPSTSRNGSGRYASADMFALGITTHTFMQHSQLPPPLVVVAAVSGSTNPGSPKAGAHHGNSNMAPPPSPRLFPGAPGSAIGTPPGSAGSVNVGSFGASPGFAVGPWDNGTTANGLGLAVGPATAVMASSGSTAAGRAYKQSRASGVAPYTVLMGRNGAAQAPASGAASSAPAGSQVLMSNLNPPKRRSDSGVQEEDGPAPFVYQTLSIPDATTSNPSERYSGSVAGRHWSAAPSSSSSAAAGSSTAAASSSSRQRSFTGAGSYVPVVVVTGATAGPAGTGGGAAGGSPSPSGGSLSVRPPMYPPAGGSPGLRGAGAPSSGRASCVGASSGLGKVVGGGTAAAASGAGIVTASGRLSAALPPTNLAPALPGAIPVSHSNLSMAVRGGGGSGAGGGSSTSIAALQGGIEGLQITATGLDLDSQLRSAALAALNRKGLTIKGRKVAQQ</sequence>
<dbReference type="OrthoDB" id="202825at2759"/>
<evidence type="ECO:0000313" key="8">
    <source>
        <dbReference type="Proteomes" id="UP000747110"/>
    </source>
</evidence>
<dbReference type="Gene3D" id="3.30.470.20">
    <property type="entry name" value="ATP-grasp fold, B domain"/>
    <property type="match status" value="1"/>
</dbReference>
<dbReference type="EMBL" id="BNCQ01000002">
    <property type="protein sequence ID" value="GIL95380.1"/>
    <property type="molecule type" value="Genomic_DNA"/>
</dbReference>
<feature type="compositionally biased region" description="Basic and acidic residues" evidence="4">
    <location>
        <begin position="566"/>
        <end position="575"/>
    </location>
</feature>
<dbReference type="GO" id="GO:0036064">
    <property type="term" value="C:ciliary basal body"/>
    <property type="evidence" value="ECO:0007669"/>
    <property type="project" value="TreeGrafter"/>
</dbReference>
<feature type="compositionally biased region" description="Low complexity" evidence="4">
    <location>
        <begin position="1404"/>
        <end position="1416"/>
    </location>
</feature>
<evidence type="ECO:0000256" key="2">
    <source>
        <dbReference type="ARBA" id="ARBA00022741"/>
    </source>
</evidence>
<proteinExistence type="predicted"/>
<dbReference type="Proteomes" id="UP000722791">
    <property type="component" value="Unassembled WGS sequence"/>
</dbReference>